<evidence type="ECO:0000313" key="2">
    <source>
        <dbReference type="Proteomes" id="UP000824881"/>
    </source>
</evidence>
<dbReference type="EMBL" id="WQMT02000008">
    <property type="protein sequence ID" value="KAG9220066.1"/>
    <property type="molecule type" value="Genomic_DNA"/>
</dbReference>
<accession>A0ACB7IR10</accession>
<comment type="caution">
    <text evidence="1">The sequence shown here is derived from an EMBL/GenBank/DDBJ whole genome shotgun (WGS) entry which is preliminary data.</text>
</comment>
<evidence type="ECO:0000313" key="1">
    <source>
        <dbReference type="EMBL" id="KAG9220066.1"/>
    </source>
</evidence>
<dbReference type="Proteomes" id="UP000824881">
    <property type="component" value="Unassembled WGS sequence"/>
</dbReference>
<sequence>MDSHFSHHQLHALQQIRDLTNGDDDGGPIPAPPPAPSTSSHSPPPAAARSPNADSDSSRSRGPVETFELDDSEQAQGYAYDRDGRPEHHPMHQRHRQRQPSNNTWALVPRPLLALLAFPFHILAAVLRFVLAVLRIPVPQLSLLSLYSSGLWRGGAGGLGWLGARGTARGRRGRAGRDPDAWVRELEEETGAISITRYTKQGNTTAATAVQPGPSTLTARTTNAAALNALFAEALAGRASTSTSYPPDAGADANLNSENGIGIGGGGRKVLPAFFAGTYEEALRTCEREARVGCVVLVSEEHDDTREFKRNFAIRQTRTALGVSLL</sequence>
<gene>
    <name evidence="1" type="ORF">CCMSSC00406_0007926</name>
</gene>
<organism evidence="1 2">
    <name type="scientific">Pleurotus cornucopiae</name>
    <name type="common">Cornucopia mushroom</name>
    <dbReference type="NCBI Taxonomy" id="5321"/>
    <lineage>
        <taxon>Eukaryota</taxon>
        <taxon>Fungi</taxon>
        <taxon>Dikarya</taxon>
        <taxon>Basidiomycota</taxon>
        <taxon>Agaricomycotina</taxon>
        <taxon>Agaricomycetes</taxon>
        <taxon>Agaricomycetidae</taxon>
        <taxon>Agaricales</taxon>
        <taxon>Pleurotineae</taxon>
        <taxon>Pleurotaceae</taxon>
        <taxon>Pleurotus</taxon>
    </lineage>
</organism>
<keyword evidence="2" id="KW-1185">Reference proteome</keyword>
<reference evidence="1 2" key="1">
    <citation type="journal article" date="2021" name="Appl. Environ. Microbiol.">
        <title>Genetic linkage and physical mapping for an oyster mushroom Pleurotus cornucopiae and QTL analysis for the trait cap color.</title>
        <authorList>
            <person name="Zhang Y."/>
            <person name="Gao W."/>
            <person name="Sonnenberg A."/>
            <person name="Chen Q."/>
            <person name="Zhang J."/>
            <person name="Huang C."/>
        </authorList>
    </citation>
    <scope>NUCLEOTIDE SEQUENCE [LARGE SCALE GENOMIC DNA]</scope>
    <source>
        <strain evidence="1">CCMSSC00406</strain>
    </source>
</reference>
<protein>
    <submittedName>
        <fullName evidence="1">Uncharacterized protein</fullName>
    </submittedName>
</protein>
<proteinExistence type="predicted"/>
<name>A0ACB7IR10_PLECO</name>